<accession>A0A077M7C4</accession>
<dbReference type="RefSeq" id="WP_053079717.1">
    <property type="nucleotide sequence ID" value="NZ_HF571038.1"/>
</dbReference>
<name>A0A077M7C4_9MICO</name>
<dbReference type="InterPro" id="IPR010430">
    <property type="entry name" value="DUF1028"/>
</dbReference>
<reference evidence="1 2" key="1">
    <citation type="journal article" date="2013" name="ISME J.">
        <title>A metabolic model for members of the genus Tetrasphaera involved in enhanced biological phosphorus removal.</title>
        <authorList>
            <person name="Kristiansen R."/>
            <person name="Nguyen H.T.T."/>
            <person name="Saunders A.M."/>
            <person name="Nielsen J.L."/>
            <person name="Wimmer R."/>
            <person name="Le V.Q."/>
            <person name="McIlroy S.J."/>
            <person name="Petrovski S."/>
            <person name="Seviour R.J."/>
            <person name="Calteau A."/>
            <person name="Nielsen K.L."/>
            <person name="Nielsen P.H."/>
        </authorList>
    </citation>
    <scope>NUCLEOTIDE SEQUENCE [LARGE SCALE GENOMIC DNA]</scope>
    <source>
        <strain evidence="1 2">Ben 74</strain>
    </source>
</reference>
<proteinExistence type="predicted"/>
<keyword evidence="2" id="KW-1185">Reference proteome</keyword>
<dbReference type="AlphaFoldDB" id="A0A077M7C4"/>
<dbReference type="Proteomes" id="UP000035720">
    <property type="component" value="Unassembled WGS sequence"/>
</dbReference>
<protein>
    <recommendedName>
        <fullName evidence="3">DUF1028 domain-containing protein</fullName>
    </recommendedName>
</protein>
<sequence length="207" mass="21224">MTFSIVARQGTSYGVAVASKFLAVGAVVPAARLGTGAAATQARARVAYKQDLLSTMMRGATAARALAAVTAEDLNASERQVGVVGARDAATFTGADCLPWAGGLTGEVDGAQYAIQGNILVGPEVIEAMESAFIEAASQPFTRRLIAALMAGDAVGGDRRGRQSAALYAVAPRAGYDRSGVLADLRVDDHPDATAELARLSELNDAL</sequence>
<dbReference type="Pfam" id="PF06267">
    <property type="entry name" value="DUF1028"/>
    <property type="match status" value="1"/>
</dbReference>
<dbReference type="Gene3D" id="3.60.20.10">
    <property type="entry name" value="Glutamine Phosphoribosylpyrophosphate, subunit 1, domain 1"/>
    <property type="match status" value="1"/>
</dbReference>
<gene>
    <name evidence="1" type="ORF">BN13_170035</name>
</gene>
<dbReference type="OrthoDB" id="9790012at2"/>
<organism evidence="1 2">
    <name type="scientific">Nostocoides jenkinsii Ben 74</name>
    <dbReference type="NCBI Taxonomy" id="1193518"/>
    <lineage>
        <taxon>Bacteria</taxon>
        <taxon>Bacillati</taxon>
        <taxon>Actinomycetota</taxon>
        <taxon>Actinomycetes</taxon>
        <taxon>Micrococcales</taxon>
        <taxon>Intrasporangiaceae</taxon>
        <taxon>Nostocoides</taxon>
    </lineage>
</organism>
<comment type="caution">
    <text evidence="1">The sequence shown here is derived from an EMBL/GenBank/DDBJ whole genome shotgun (WGS) entry which is preliminary data.</text>
</comment>
<evidence type="ECO:0000313" key="1">
    <source>
        <dbReference type="EMBL" id="CCI52434.1"/>
    </source>
</evidence>
<dbReference type="PANTHER" id="PTHR39328:SF1">
    <property type="entry name" value="BLL2871 PROTEIN"/>
    <property type="match status" value="1"/>
</dbReference>
<evidence type="ECO:0008006" key="3">
    <source>
        <dbReference type="Google" id="ProtNLM"/>
    </source>
</evidence>
<dbReference type="PANTHER" id="PTHR39328">
    <property type="entry name" value="BLL2871 PROTEIN"/>
    <property type="match status" value="1"/>
</dbReference>
<dbReference type="SUPFAM" id="SSF56235">
    <property type="entry name" value="N-terminal nucleophile aminohydrolases (Ntn hydrolases)"/>
    <property type="match status" value="1"/>
</dbReference>
<dbReference type="InterPro" id="IPR029055">
    <property type="entry name" value="Ntn_hydrolases_N"/>
</dbReference>
<evidence type="ECO:0000313" key="2">
    <source>
        <dbReference type="Proteomes" id="UP000035720"/>
    </source>
</evidence>
<dbReference type="EMBL" id="CAJC01000079">
    <property type="protein sequence ID" value="CCI52434.1"/>
    <property type="molecule type" value="Genomic_DNA"/>
</dbReference>